<comment type="function">
    <text evidence="10">Catalyzes the transfer of an acyl group from acyl-phosphate (acyl-PO(4)) to glycerol-3-phosphate (G3P) to form lysophosphatidic acid (LPA). This enzyme utilizes acyl-phosphate as fatty acyl donor, but not acyl-CoA or acyl-ACP.</text>
</comment>
<dbReference type="GO" id="GO:0016746">
    <property type="term" value="F:acyltransferase activity"/>
    <property type="evidence" value="ECO:0007669"/>
    <property type="project" value="UniProtKB-KW"/>
</dbReference>
<sequence length="172" mass="18546">MYFIFSYLIGCVMFGYWVMRLVYREDIRSVGSGNVGARNGGRLRGAPAFAAIFLGDALKGASVILLGRYLNYAEPLLLLGLGFAIIGHIKPITLKFKGGKGVSTFIGGMLALEPWLAFVIIISFLVLYPFTKSFTLSGLGAFLAIPATIMIKSGNWLSCVISLSLCCFGKIA</sequence>
<dbReference type="PANTHER" id="PTHR30309">
    <property type="entry name" value="INNER MEMBRANE PROTEIN YGIH"/>
    <property type="match status" value="1"/>
</dbReference>
<keyword evidence="9 10" id="KW-1208">Phospholipid metabolism</keyword>
<reference evidence="11 12" key="1">
    <citation type="submission" date="2021-01" db="EMBL/GenBank/DDBJ databases">
        <title>Genome public.</title>
        <authorList>
            <person name="Liu C."/>
            <person name="Sun Q."/>
        </authorList>
    </citation>
    <scope>NUCLEOTIDE SEQUENCE [LARGE SCALE GENOMIC DNA]</scope>
    <source>
        <strain evidence="11 12">YIM B02564</strain>
    </source>
</reference>
<keyword evidence="4 10" id="KW-0812">Transmembrane</keyword>
<dbReference type="PANTHER" id="PTHR30309:SF0">
    <property type="entry name" value="GLYCEROL-3-PHOSPHATE ACYLTRANSFERASE-RELATED"/>
    <property type="match status" value="1"/>
</dbReference>
<evidence type="ECO:0000256" key="6">
    <source>
        <dbReference type="ARBA" id="ARBA00023098"/>
    </source>
</evidence>
<keyword evidence="7 10" id="KW-0472">Membrane</keyword>
<evidence type="ECO:0000256" key="7">
    <source>
        <dbReference type="ARBA" id="ARBA00023136"/>
    </source>
</evidence>
<feature type="transmembrane region" description="Helical" evidence="10">
    <location>
        <begin position="6"/>
        <end position="23"/>
    </location>
</feature>
<keyword evidence="8 10" id="KW-0594">Phospholipid biosynthesis</keyword>
<dbReference type="RefSeq" id="WP_202655953.1">
    <property type="nucleotide sequence ID" value="NZ_JAESWB010000362.1"/>
</dbReference>
<keyword evidence="6 10" id="KW-0443">Lipid metabolism</keyword>
<evidence type="ECO:0000313" key="12">
    <source>
        <dbReference type="Proteomes" id="UP000623967"/>
    </source>
</evidence>
<evidence type="ECO:0000256" key="9">
    <source>
        <dbReference type="ARBA" id="ARBA00023264"/>
    </source>
</evidence>
<gene>
    <name evidence="10" type="primary">plsY</name>
    <name evidence="11" type="ORF">JK635_21395</name>
</gene>
<evidence type="ECO:0000256" key="2">
    <source>
        <dbReference type="ARBA" id="ARBA00022516"/>
    </source>
</evidence>
<comment type="subcellular location">
    <subcellularLocation>
        <location evidence="10">Cell membrane</location>
        <topology evidence="10">Multi-pass membrane protein</topology>
    </subcellularLocation>
</comment>
<comment type="similarity">
    <text evidence="10">Belongs to the PlsY family.</text>
</comment>
<dbReference type="InterPro" id="IPR003811">
    <property type="entry name" value="G3P_acylTferase_PlsY"/>
</dbReference>
<evidence type="ECO:0000256" key="3">
    <source>
        <dbReference type="ARBA" id="ARBA00022679"/>
    </source>
</evidence>
<dbReference type="Pfam" id="PF02660">
    <property type="entry name" value="G3P_acyltransf"/>
    <property type="match status" value="1"/>
</dbReference>
<proteinExistence type="inferred from homology"/>
<dbReference type="EC" id="2.3.1.275" evidence="10"/>
<dbReference type="HAMAP" id="MF_01043">
    <property type="entry name" value="PlsY"/>
    <property type="match status" value="1"/>
</dbReference>
<keyword evidence="2 10" id="KW-0444">Lipid biosynthesis</keyword>
<evidence type="ECO:0000256" key="1">
    <source>
        <dbReference type="ARBA" id="ARBA00022475"/>
    </source>
</evidence>
<comment type="subunit">
    <text evidence="10">Probably interacts with PlsX.</text>
</comment>
<keyword evidence="11" id="KW-0012">Acyltransferase</keyword>
<keyword evidence="3 10" id="KW-0808">Transferase</keyword>
<comment type="pathway">
    <text evidence="10">Lipid metabolism; phospholipid metabolism.</text>
</comment>
<organism evidence="11 12">
    <name type="scientific">Neobacillus paridis</name>
    <dbReference type="NCBI Taxonomy" id="2803862"/>
    <lineage>
        <taxon>Bacteria</taxon>
        <taxon>Bacillati</taxon>
        <taxon>Bacillota</taxon>
        <taxon>Bacilli</taxon>
        <taxon>Bacillales</taxon>
        <taxon>Bacillaceae</taxon>
        <taxon>Neobacillus</taxon>
    </lineage>
</organism>
<comment type="caution">
    <text evidence="11">The sequence shown here is derived from an EMBL/GenBank/DDBJ whole genome shotgun (WGS) entry which is preliminary data.</text>
</comment>
<name>A0ABS1TTS6_9BACI</name>
<evidence type="ECO:0000313" key="11">
    <source>
        <dbReference type="EMBL" id="MBL4954717.1"/>
    </source>
</evidence>
<keyword evidence="12" id="KW-1185">Reference proteome</keyword>
<evidence type="ECO:0000256" key="5">
    <source>
        <dbReference type="ARBA" id="ARBA00022989"/>
    </source>
</evidence>
<evidence type="ECO:0000256" key="8">
    <source>
        <dbReference type="ARBA" id="ARBA00023209"/>
    </source>
</evidence>
<feature type="transmembrane region" description="Helical" evidence="10">
    <location>
        <begin position="48"/>
        <end position="70"/>
    </location>
</feature>
<feature type="transmembrane region" description="Helical" evidence="10">
    <location>
        <begin position="105"/>
        <end position="128"/>
    </location>
</feature>
<dbReference type="Proteomes" id="UP000623967">
    <property type="component" value="Unassembled WGS sequence"/>
</dbReference>
<evidence type="ECO:0000256" key="4">
    <source>
        <dbReference type="ARBA" id="ARBA00022692"/>
    </source>
</evidence>
<accession>A0ABS1TTS6</accession>
<feature type="transmembrane region" description="Helical" evidence="10">
    <location>
        <begin position="76"/>
        <end position="93"/>
    </location>
</feature>
<keyword evidence="5 10" id="KW-1133">Transmembrane helix</keyword>
<evidence type="ECO:0000256" key="10">
    <source>
        <dbReference type="HAMAP-Rule" id="MF_01043"/>
    </source>
</evidence>
<dbReference type="SMART" id="SM01207">
    <property type="entry name" value="G3P_acyltransf"/>
    <property type="match status" value="1"/>
</dbReference>
<comment type="catalytic activity">
    <reaction evidence="10">
        <text>an acyl phosphate + sn-glycerol 3-phosphate = a 1-acyl-sn-glycero-3-phosphate + phosphate</text>
        <dbReference type="Rhea" id="RHEA:34075"/>
        <dbReference type="ChEBI" id="CHEBI:43474"/>
        <dbReference type="ChEBI" id="CHEBI:57597"/>
        <dbReference type="ChEBI" id="CHEBI:57970"/>
        <dbReference type="ChEBI" id="CHEBI:59918"/>
        <dbReference type="EC" id="2.3.1.275"/>
    </reaction>
</comment>
<keyword evidence="1 10" id="KW-1003">Cell membrane</keyword>
<dbReference type="EMBL" id="JAESWB010000362">
    <property type="protein sequence ID" value="MBL4954717.1"/>
    <property type="molecule type" value="Genomic_DNA"/>
</dbReference>
<protein>
    <recommendedName>
        <fullName evidence="10">Glycerol-3-phosphate acyltransferase</fullName>
    </recommendedName>
    <alternativeName>
        <fullName evidence="10">Acyl-PO4 G3P acyltransferase</fullName>
    </alternativeName>
    <alternativeName>
        <fullName evidence="10">Acyl-phosphate--glycerol-3-phosphate acyltransferase</fullName>
    </alternativeName>
    <alternativeName>
        <fullName evidence="10">G3P acyltransferase</fullName>
        <shortName evidence="10">GPAT</shortName>
        <ecNumber evidence="10">2.3.1.275</ecNumber>
    </alternativeName>
    <alternativeName>
        <fullName evidence="10">Lysophosphatidic acid synthase</fullName>
        <shortName evidence="10">LPA synthase</shortName>
    </alternativeName>
</protein>